<dbReference type="EMBL" id="CAADHO010000018">
    <property type="protein sequence ID" value="VFQ47465.1"/>
    <property type="molecule type" value="Genomic_DNA"/>
</dbReference>
<keyword evidence="2" id="KW-0489">Methyltransferase</keyword>
<evidence type="ECO:0000259" key="1">
    <source>
        <dbReference type="Pfam" id="PF08241"/>
    </source>
</evidence>
<dbReference type="InterPro" id="IPR013216">
    <property type="entry name" value="Methyltransf_11"/>
</dbReference>
<dbReference type="Pfam" id="PF08241">
    <property type="entry name" value="Methyltransf_11"/>
    <property type="match status" value="1"/>
</dbReference>
<dbReference type="RefSeq" id="WP_180147316.1">
    <property type="nucleotide sequence ID" value="NZ_CAADHO010000018.1"/>
</dbReference>
<proteinExistence type="predicted"/>
<dbReference type="AlphaFoldDB" id="A0A4U8YSU3"/>
<dbReference type="GO" id="GO:0032259">
    <property type="term" value="P:methylation"/>
    <property type="evidence" value="ECO:0007669"/>
    <property type="project" value="UniProtKB-KW"/>
</dbReference>
<evidence type="ECO:0000313" key="3">
    <source>
        <dbReference type="Proteomes" id="UP000507962"/>
    </source>
</evidence>
<dbReference type="Gene3D" id="3.40.50.150">
    <property type="entry name" value="Vaccinia Virus protein VP39"/>
    <property type="match status" value="1"/>
</dbReference>
<accession>A0A4U8YSU3</accession>
<dbReference type="GO" id="GO:0008757">
    <property type="term" value="F:S-adenosylmethionine-dependent methyltransferase activity"/>
    <property type="evidence" value="ECO:0007669"/>
    <property type="project" value="InterPro"/>
</dbReference>
<dbReference type="PANTHER" id="PTHR43861:SF2">
    <property type="entry name" value="CARBOXY-S-ADENOSYL-L-METHIONINE SYNTHASE"/>
    <property type="match status" value="1"/>
</dbReference>
<keyword evidence="2" id="KW-0808">Transferase</keyword>
<sequence>MQYNDLSIPENMESFNQEIIKRYLENIEIEIEQGVFTERDIDLLNDALYQRFLNRKTRAFFEYHFYPIWIDTVREIFAGCPHPKIIELGCGTGASSLLFALLGADVTGIELDAELVAVCNKRKEIYQRHSQILSANFYQGNTLEFSYEEFAPVDVFFSLFAFNLMKPATLLLPKMVEVLNPGGKIVIVDGNCSNIYSRCMPSRKRPGVLSPGEMGKELERLGCKVKKSKIQCGIPPFLFSMPSIASKAQQFENMLIHSGFYRHLGVSYSIVAEKV</sequence>
<keyword evidence="3" id="KW-1185">Reference proteome</keyword>
<reference evidence="2 3" key="1">
    <citation type="submission" date="2019-03" db="EMBL/GenBank/DDBJ databases">
        <authorList>
            <person name="Nijsse B."/>
        </authorList>
    </citation>
    <scope>NUCLEOTIDE SEQUENCE [LARGE SCALE GENOMIC DNA]</scope>
    <source>
        <strain evidence="2">Desulfoluna butyratoxydans MSL71</strain>
    </source>
</reference>
<dbReference type="InterPro" id="IPR029063">
    <property type="entry name" value="SAM-dependent_MTases_sf"/>
</dbReference>
<gene>
    <name evidence="2" type="ORF">MSL71_51650</name>
</gene>
<evidence type="ECO:0000313" key="2">
    <source>
        <dbReference type="EMBL" id="VFQ47465.1"/>
    </source>
</evidence>
<dbReference type="Proteomes" id="UP000507962">
    <property type="component" value="Unassembled WGS sequence"/>
</dbReference>
<organism evidence="2 3">
    <name type="scientific">Desulfoluna butyratoxydans</name>
    <dbReference type="NCBI Taxonomy" id="231438"/>
    <lineage>
        <taxon>Bacteria</taxon>
        <taxon>Pseudomonadati</taxon>
        <taxon>Thermodesulfobacteriota</taxon>
        <taxon>Desulfobacteria</taxon>
        <taxon>Desulfobacterales</taxon>
        <taxon>Desulfolunaceae</taxon>
        <taxon>Desulfoluna</taxon>
    </lineage>
</organism>
<dbReference type="CDD" id="cd02440">
    <property type="entry name" value="AdoMet_MTases"/>
    <property type="match status" value="1"/>
</dbReference>
<name>A0A4U8YSU3_9BACT</name>
<dbReference type="PANTHER" id="PTHR43861">
    <property type="entry name" value="TRANS-ACONITATE 2-METHYLTRANSFERASE-RELATED"/>
    <property type="match status" value="1"/>
</dbReference>
<dbReference type="SUPFAM" id="SSF53335">
    <property type="entry name" value="S-adenosyl-L-methionine-dependent methyltransferases"/>
    <property type="match status" value="1"/>
</dbReference>
<protein>
    <submittedName>
        <fullName evidence="2">S-adenosyl-l-methionine-dependent methyltransferase</fullName>
    </submittedName>
</protein>
<feature type="domain" description="Methyltransferase type 11" evidence="1">
    <location>
        <begin position="87"/>
        <end position="187"/>
    </location>
</feature>